<comment type="caution">
    <text evidence="2">The sequence shown here is derived from an EMBL/GenBank/DDBJ whole genome shotgun (WGS) entry which is preliminary data.</text>
</comment>
<evidence type="ECO:0000313" key="3">
    <source>
        <dbReference type="Proteomes" id="UP001310692"/>
    </source>
</evidence>
<gene>
    <name evidence="2" type="ORF">V0U35_03425</name>
</gene>
<accession>A0ABU7LW28</accession>
<evidence type="ECO:0000313" key="2">
    <source>
        <dbReference type="EMBL" id="MEE2565719.1"/>
    </source>
</evidence>
<evidence type="ECO:0008006" key="4">
    <source>
        <dbReference type="Google" id="ProtNLM"/>
    </source>
</evidence>
<organism evidence="2 3">
    <name type="scientific">Hyphobacterium marinum</name>
    <dbReference type="NCBI Taxonomy" id="3116574"/>
    <lineage>
        <taxon>Bacteria</taxon>
        <taxon>Pseudomonadati</taxon>
        <taxon>Pseudomonadota</taxon>
        <taxon>Alphaproteobacteria</taxon>
        <taxon>Maricaulales</taxon>
        <taxon>Maricaulaceae</taxon>
        <taxon>Hyphobacterium</taxon>
    </lineage>
</organism>
<proteinExistence type="predicted"/>
<sequence length="161" mass="17478">MNRRTLILLGVAGVLAVVFVLDQVRRAGGNDIAQPVRRTAEVEIAQETGPFLPDFSSFAAIAQRPLFRPDRRPEPEPVVTIPDGPVTPIQSSDNPPDFIVVGVVTGPEGRGAATVRDGTETRRVYAGDTVQGWRVDTINRDGIVVTRDGQRWSLPIGEPED</sequence>
<protein>
    <recommendedName>
        <fullName evidence="4">Type II secretion system protein GspC N-terminal domain-containing protein</fullName>
    </recommendedName>
</protein>
<dbReference type="RefSeq" id="WP_330195251.1">
    <property type="nucleotide sequence ID" value="NZ_JAZDRO010000001.1"/>
</dbReference>
<reference evidence="2 3" key="1">
    <citation type="submission" date="2024-01" db="EMBL/GenBank/DDBJ databases">
        <title>Hyphobacterium bacterium isolated from marine sediment.</title>
        <authorList>
            <person name="Zhao S."/>
        </authorList>
    </citation>
    <scope>NUCLEOTIDE SEQUENCE [LARGE SCALE GENOMIC DNA]</scope>
    <source>
        <strain evidence="2 3">Y60-23</strain>
    </source>
</reference>
<feature type="region of interest" description="Disordered" evidence="1">
    <location>
        <begin position="68"/>
        <end position="94"/>
    </location>
</feature>
<dbReference type="Proteomes" id="UP001310692">
    <property type="component" value="Unassembled WGS sequence"/>
</dbReference>
<evidence type="ECO:0000256" key="1">
    <source>
        <dbReference type="SAM" id="MobiDB-lite"/>
    </source>
</evidence>
<name>A0ABU7LW28_9PROT</name>
<dbReference type="EMBL" id="JAZDRO010000001">
    <property type="protein sequence ID" value="MEE2565719.1"/>
    <property type="molecule type" value="Genomic_DNA"/>
</dbReference>
<keyword evidence="3" id="KW-1185">Reference proteome</keyword>